<comment type="caution">
    <text evidence="1">The sequence shown here is derived from an EMBL/GenBank/DDBJ whole genome shotgun (WGS) entry which is preliminary data.</text>
</comment>
<dbReference type="Gene3D" id="1.10.630.10">
    <property type="entry name" value="Cytochrome P450"/>
    <property type="match status" value="1"/>
</dbReference>
<gene>
    <name evidence="1" type="ORF">V6N11_019033</name>
</gene>
<accession>A0ABR2R1P1</accession>
<name>A0ABR2R1P1_9ROSI</name>
<dbReference type="SUPFAM" id="SSF48264">
    <property type="entry name" value="Cytochrome P450"/>
    <property type="match status" value="1"/>
</dbReference>
<dbReference type="Proteomes" id="UP001396334">
    <property type="component" value="Unassembled WGS sequence"/>
</dbReference>
<organism evidence="1 2">
    <name type="scientific">Hibiscus sabdariffa</name>
    <name type="common">roselle</name>
    <dbReference type="NCBI Taxonomy" id="183260"/>
    <lineage>
        <taxon>Eukaryota</taxon>
        <taxon>Viridiplantae</taxon>
        <taxon>Streptophyta</taxon>
        <taxon>Embryophyta</taxon>
        <taxon>Tracheophyta</taxon>
        <taxon>Spermatophyta</taxon>
        <taxon>Magnoliopsida</taxon>
        <taxon>eudicotyledons</taxon>
        <taxon>Gunneridae</taxon>
        <taxon>Pentapetalae</taxon>
        <taxon>rosids</taxon>
        <taxon>malvids</taxon>
        <taxon>Malvales</taxon>
        <taxon>Malvaceae</taxon>
        <taxon>Malvoideae</taxon>
        <taxon>Hibiscus</taxon>
    </lineage>
</organism>
<proteinExistence type="predicted"/>
<evidence type="ECO:0000313" key="1">
    <source>
        <dbReference type="EMBL" id="KAK9006699.1"/>
    </source>
</evidence>
<sequence>MNSNKPWSWEAVIACCKLGVEAHLTFADCPICPGLSLALLHLEYFVADFIWKFEWKAMDGDEISLEEKEVFTVVMKNP</sequence>
<reference evidence="1 2" key="1">
    <citation type="journal article" date="2024" name="G3 (Bethesda)">
        <title>Genome assembly of Hibiscus sabdariffa L. provides insights into metabolisms of medicinal natural products.</title>
        <authorList>
            <person name="Kim T."/>
        </authorList>
    </citation>
    <scope>NUCLEOTIDE SEQUENCE [LARGE SCALE GENOMIC DNA]</scope>
    <source>
        <strain evidence="1">TK-2024</strain>
        <tissue evidence="1">Old leaves</tissue>
    </source>
</reference>
<evidence type="ECO:0000313" key="2">
    <source>
        <dbReference type="Proteomes" id="UP001396334"/>
    </source>
</evidence>
<protein>
    <submittedName>
        <fullName evidence="1">Uncharacterized protein</fullName>
    </submittedName>
</protein>
<dbReference type="InterPro" id="IPR036396">
    <property type="entry name" value="Cyt_P450_sf"/>
</dbReference>
<keyword evidence="2" id="KW-1185">Reference proteome</keyword>
<dbReference type="EMBL" id="JBBPBN010000028">
    <property type="protein sequence ID" value="KAK9006699.1"/>
    <property type="molecule type" value="Genomic_DNA"/>
</dbReference>